<dbReference type="Proteomes" id="UP000307602">
    <property type="component" value="Unassembled WGS sequence"/>
</dbReference>
<dbReference type="AlphaFoldDB" id="A0A4S1DU04"/>
<dbReference type="EC" id="3.5.2.9" evidence="5"/>
<dbReference type="Gene3D" id="2.40.100.10">
    <property type="entry name" value="Cyclophilin-like"/>
    <property type="match status" value="1"/>
</dbReference>
<feature type="domain" description="Carboxyltransferase" evidence="4">
    <location>
        <begin position="5"/>
        <end position="206"/>
    </location>
</feature>
<dbReference type="NCBIfam" id="TIGR00370">
    <property type="entry name" value="5-oxoprolinase subunit PxpB"/>
    <property type="match status" value="1"/>
</dbReference>
<dbReference type="GO" id="GO:0005524">
    <property type="term" value="F:ATP binding"/>
    <property type="evidence" value="ECO:0007669"/>
    <property type="project" value="UniProtKB-KW"/>
</dbReference>
<keyword evidence="2 5" id="KW-0378">Hydrolase</keyword>
<keyword evidence="1" id="KW-0547">Nucleotide-binding</keyword>
<dbReference type="SUPFAM" id="SSF50891">
    <property type="entry name" value="Cyclophilin-like"/>
    <property type="match status" value="1"/>
</dbReference>
<gene>
    <name evidence="5" type="primary">pxpB</name>
    <name evidence="5" type="ORF">EM932_15200</name>
</gene>
<dbReference type="PANTHER" id="PTHR34698">
    <property type="entry name" value="5-OXOPROLINASE SUBUNIT B"/>
    <property type="match status" value="1"/>
</dbReference>
<reference evidence="5 6" key="1">
    <citation type="submission" date="2019-04" db="EMBL/GenBank/DDBJ databases">
        <authorList>
            <person name="Liu A."/>
        </authorList>
    </citation>
    <scope>NUCLEOTIDE SEQUENCE [LARGE SCALE GENOMIC DNA]</scope>
    <source>
        <strain evidence="5 6">RZ03</strain>
    </source>
</reference>
<dbReference type="InterPro" id="IPR010016">
    <property type="entry name" value="PxpB"/>
</dbReference>
<keyword evidence="3" id="KW-0067">ATP-binding</keyword>
<sequence>MSYKLTYKPFGERSVLIEWPLGIDENILSDIIVFKEKIKTKNIKGIVELRSSFNSLLVIYDIFIDIFEDVVFTLNQLYLQKKQDISFSLKQWKIPVCYEDTFAVDLKEVANEKGISKESIVEIHSNTVYTVYFIGFLPGFMYLGGLNEKLYTPRKSTPRLKVLKGTVAIGGGQTGIYPSESPGGWNIIGNSPIEFFNPQKKLPCFANVGDKIVFKPISLKEYMDIKTLVDAGVYQLESEIIDD</sequence>
<evidence type="ECO:0000256" key="3">
    <source>
        <dbReference type="ARBA" id="ARBA00022840"/>
    </source>
</evidence>
<dbReference type="SUPFAM" id="SSF160467">
    <property type="entry name" value="PH0987 N-terminal domain-like"/>
    <property type="match status" value="1"/>
</dbReference>
<dbReference type="Pfam" id="PF02682">
    <property type="entry name" value="CT_C_D"/>
    <property type="match status" value="1"/>
</dbReference>
<evidence type="ECO:0000256" key="1">
    <source>
        <dbReference type="ARBA" id="ARBA00022741"/>
    </source>
</evidence>
<comment type="caution">
    <text evidence="5">The sequence shown here is derived from an EMBL/GenBank/DDBJ whole genome shotgun (WGS) entry which is preliminary data.</text>
</comment>
<organism evidence="5 6">
    <name type="scientific">Flavivirga rizhaonensis</name>
    <dbReference type="NCBI Taxonomy" id="2559571"/>
    <lineage>
        <taxon>Bacteria</taxon>
        <taxon>Pseudomonadati</taxon>
        <taxon>Bacteroidota</taxon>
        <taxon>Flavobacteriia</taxon>
        <taxon>Flavobacteriales</taxon>
        <taxon>Flavobacteriaceae</taxon>
        <taxon>Flavivirga</taxon>
    </lineage>
</organism>
<name>A0A4S1DU04_9FLAO</name>
<dbReference type="Gene3D" id="3.30.1360.40">
    <property type="match status" value="1"/>
</dbReference>
<dbReference type="InterPro" id="IPR029000">
    <property type="entry name" value="Cyclophilin-like_dom_sf"/>
</dbReference>
<evidence type="ECO:0000256" key="2">
    <source>
        <dbReference type="ARBA" id="ARBA00022801"/>
    </source>
</evidence>
<dbReference type="SMART" id="SM00796">
    <property type="entry name" value="AHS1"/>
    <property type="match status" value="1"/>
</dbReference>
<evidence type="ECO:0000313" key="6">
    <source>
        <dbReference type="Proteomes" id="UP000307602"/>
    </source>
</evidence>
<keyword evidence="6" id="KW-1185">Reference proteome</keyword>
<dbReference type="EMBL" id="SRSO01000023">
    <property type="protein sequence ID" value="TGV01439.1"/>
    <property type="molecule type" value="Genomic_DNA"/>
</dbReference>
<dbReference type="OrthoDB" id="9778567at2"/>
<evidence type="ECO:0000313" key="5">
    <source>
        <dbReference type="EMBL" id="TGV01439.1"/>
    </source>
</evidence>
<dbReference type="InterPro" id="IPR003833">
    <property type="entry name" value="CT_C_D"/>
</dbReference>
<accession>A0A4S1DU04</accession>
<proteinExistence type="predicted"/>
<dbReference type="RefSeq" id="WP_135878055.1">
    <property type="nucleotide sequence ID" value="NZ_SRSO01000023.1"/>
</dbReference>
<dbReference type="GO" id="GO:0017168">
    <property type="term" value="F:5-oxoprolinase (ATP-hydrolyzing) activity"/>
    <property type="evidence" value="ECO:0007669"/>
    <property type="project" value="UniProtKB-EC"/>
</dbReference>
<evidence type="ECO:0000259" key="4">
    <source>
        <dbReference type="SMART" id="SM00796"/>
    </source>
</evidence>
<protein>
    <submittedName>
        <fullName evidence="5">5-oxoprolinase subunit PxpB</fullName>
        <ecNumber evidence="5">3.5.2.9</ecNumber>
    </submittedName>
</protein>
<dbReference type="PANTHER" id="PTHR34698:SF2">
    <property type="entry name" value="5-OXOPROLINASE SUBUNIT B"/>
    <property type="match status" value="1"/>
</dbReference>